<reference evidence="12 13" key="1">
    <citation type="submission" date="2018-03" db="EMBL/GenBank/DDBJ databases">
        <title>Genomic Encyclopedia of Archaeal and Bacterial Type Strains, Phase II (KMG-II): from individual species to whole genera.</title>
        <authorList>
            <person name="Goeker M."/>
        </authorList>
    </citation>
    <scope>NUCLEOTIDE SEQUENCE [LARGE SCALE GENOMIC DNA]</scope>
    <source>
        <strain evidence="12 13">DSM 29057</strain>
    </source>
</reference>
<evidence type="ECO:0000256" key="8">
    <source>
        <dbReference type="ARBA" id="ARBA00023306"/>
    </source>
</evidence>
<dbReference type="InterPro" id="IPR002104">
    <property type="entry name" value="Integrase_catalytic"/>
</dbReference>
<feature type="active site" description="O-(3'-phospho-DNA)-tyrosine intermediate" evidence="9">
    <location>
        <position position="271"/>
    </location>
</feature>
<keyword evidence="8 9" id="KW-0131">Cell cycle</keyword>
<sequence length="290" mass="33278">MITPFLEFLQFEKRSSAHTIKSYQTDLEQFQKYLLFQYDCAEPETAKAPMLRSWIVSLMEEGLNPSSINRKIAALRTFYGYLRKKKHIDSDPTKILSALKARKKLPAFVEEKSMEMLFEEGTFADDFEGLRDRVIMELLYGSGIRLSELVELELKDLNLPARTIRVFGKRSKERIVPVSTSLVQLLQKYIAQRAPEENTDVLLLTDSNKAIYPVFVQRKVKQYLSAVTTLSQKSPHVLRHTYATHLLNRGADLNAIKELLGHANLAATQIYTHNSIEKLKKSHQQAHPKA</sequence>
<dbReference type="InterPro" id="IPR013762">
    <property type="entry name" value="Integrase-like_cat_sf"/>
</dbReference>
<dbReference type="GO" id="GO:0003677">
    <property type="term" value="F:DNA binding"/>
    <property type="evidence" value="ECO:0007669"/>
    <property type="project" value="UniProtKB-UniRule"/>
</dbReference>
<evidence type="ECO:0000256" key="7">
    <source>
        <dbReference type="ARBA" id="ARBA00023172"/>
    </source>
</evidence>
<dbReference type="GO" id="GO:0051301">
    <property type="term" value="P:cell division"/>
    <property type="evidence" value="ECO:0007669"/>
    <property type="project" value="UniProtKB-KW"/>
</dbReference>
<dbReference type="HAMAP" id="MF_01808">
    <property type="entry name" value="Recomb_XerC_XerD"/>
    <property type="match status" value="1"/>
</dbReference>
<evidence type="ECO:0000313" key="13">
    <source>
        <dbReference type="Proteomes" id="UP000241964"/>
    </source>
</evidence>
<name>A0A2P8FBX7_9BACT</name>
<evidence type="ECO:0000256" key="9">
    <source>
        <dbReference type="HAMAP-Rule" id="MF_01808"/>
    </source>
</evidence>
<comment type="subcellular location">
    <subcellularLocation>
        <location evidence="1 9">Cytoplasm</location>
    </subcellularLocation>
</comment>
<dbReference type="GO" id="GO:0006313">
    <property type="term" value="P:DNA transposition"/>
    <property type="evidence" value="ECO:0007669"/>
    <property type="project" value="UniProtKB-UniRule"/>
</dbReference>
<dbReference type="Pfam" id="PF02899">
    <property type="entry name" value="Phage_int_SAM_1"/>
    <property type="match status" value="1"/>
</dbReference>
<evidence type="ECO:0000256" key="4">
    <source>
        <dbReference type="ARBA" id="ARBA00022829"/>
    </source>
</evidence>
<keyword evidence="7 9" id="KW-0233">DNA recombination</keyword>
<keyword evidence="13" id="KW-1185">Reference proteome</keyword>
<dbReference type="Gene3D" id="1.10.150.130">
    <property type="match status" value="1"/>
</dbReference>
<feature type="active site" evidence="9">
    <location>
        <position position="145"/>
    </location>
</feature>
<evidence type="ECO:0000256" key="1">
    <source>
        <dbReference type="ARBA" id="ARBA00004496"/>
    </source>
</evidence>
<keyword evidence="2 9" id="KW-0963">Cytoplasm</keyword>
<dbReference type="RefSeq" id="WP_106599561.1">
    <property type="nucleotide sequence ID" value="NZ_PYAS01000027.1"/>
</dbReference>
<accession>A0A2P8FBX7</accession>
<evidence type="ECO:0000256" key="5">
    <source>
        <dbReference type="ARBA" id="ARBA00022908"/>
    </source>
</evidence>
<comment type="subunit">
    <text evidence="9">Forms a cyclic heterotetrameric complex composed of two molecules of XerC and two molecules of XerD.</text>
</comment>
<dbReference type="PANTHER" id="PTHR30349">
    <property type="entry name" value="PHAGE INTEGRASE-RELATED"/>
    <property type="match status" value="1"/>
</dbReference>
<feature type="active site" evidence="9">
    <location>
        <position position="262"/>
    </location>
</feature>
<protein>
    <recommendedName>
        <fullName evidence="9">Tyrosine recombinase XerC</fullName>
    </recommendedName>
</protein>
<feature type="active site" evidence="9">
    <location>
        <position position="236"/>
    </location>
</feature>
<proteinExistence type="inferred from homology"/>
<dbReference type="InterPro" id="IPR010998">
    <property type="entry name" value="Integrase_recombinase_N"/>
</dbReference>
<dbReference type="InterPro" id="IPR011010">
    <property type="entry name" value="DNA_brk_join_enz"/>
</dbReference>
<feature type="active site" evidence="9">
    <location>
        <position position="239"/>
    </location>
</feature>
<dbReference type="Proteomes" id="UP000241964">
    <property type="component" value="Unassembled WGS sequence"/>
</dbReference>
<dbReference type="InterPro" id="IPR023009">
    <property type="entry name" value="Tyrosine_recombinase_XerC/XerD"/>
</dbReference>
<keyword evidence="4 9" id="KW-0159">Chromosome partition</keyword>
<dbReference type="OrthoDB" id="9801717at2"/>
<evidence type="ECO:0000256" key="3">
    <source>
        <dbReference type="ARBA" id="ARBA00022618"/>
    </source>
</evidence>
<dbReference type="PROSITE" id="PS51900">
    <property type="entry name" value="CB"/>
    <property type="match status" value="1"/>
</dbReference>
<dbReference type="InterPro" id="IPR044068">
    <property type="entry name" value="CB"/>
</dbReference>
<dbReference type="GO" id="GO:0007059">
    <property type="term" value="P:chromosome segregation"/>
    <property type="evidence" value="ECO:0007669"/>
    <property type="project" value="UniProtKB-UniRule"/>
</dbReference>
<comment type="function">
    <text evidence="9">Site-specific tyrosine recombinase, which acts by catalyzing the cutting and rejoining of the recombining DNA molecules. The XerC-XerD complex is essential to convert dimers of the bacterial chromosome into monomers to permit their segregation at cell division. It also contributes to the segregational stability of plasmids.</text>
</comment>
<dbReference type="InterPro" id="IPR004107">
    <property type="entry name" value="Integrase_SAM-like_N"/>
</dbReference>
<comment type="caution">
    <text evidence="12">The sequence shown here is derived from an EMBL/GenBank/DDBJ whole genome shotgun (WGS) entry which is preliminary data.</text>
</comment>
<evidence type="ECO:0000256" key="6">
    <source>
        <dbReference type="ARBA" id="ARBA00023125"/>
    </source>
</evidence>
<gene>
    <name evidence="9" type="primary">xerC</name>
    <name evidence="12" type="ORF">CLV60_12712</name>
</gene>
<evidence type="ECO:0000256" key="2">
    <source>
        <dbReference type="ARBA" id="ARBA00022490"/>
    </source>
</evidence>
<dbReference type="PANTHER" id="PTHR30349:SF77">
    <property type="entry name" value="TYROSINE RECOMBINASE XERC"/>
    <property type="match status" value="1"/>
</dbReference>
<dbReference type="EMBL" id="PYAS01000027">
    <property type="protein sequence ID" value="PSL19223.1"/>
    <property type="molecule type" value="Genomic_DNA"/>
</dbReference>
<dbReference type="Pfam" id="PF00589">
    <property type="entry name" value="Phage_integrase"/>
    <property type="match status" value="1"/>
</dbReference>
<keyword evidence="3 9" id="KW-0132">Cell division</keyword>
<feature type="active site" evidence="9">
    <location>
        <position position="169"/>
    </location>
</feature>
<evidence type="ECO:0000313" key="12">
    <source>
        <dbReference type="EMBL" id="PSL19223.1"/>
    </source>
</evidence>
<comment type="similarity">
    <text evidence="9">Belongs to the 'phage' integrase family. XerC subfamily.</text>
</comment>
<dbReference type="AlphaFoldDB" id="A0A2P8FBX7"/>
<dbReference type="InterPro" id="IPR050090">
    <property type="entry name" value="Tyrosine_recombinase_XerCD"/>
</dbReference>
<keyword evidence="5 9" id="KW-0229">DNA integration</keyword>
<keyword evidence="6 9" id="KW-0238">DNA-binding</keyword>
<dbReference type="PROSITE" id="PS51898">
    <property type="entry name" value="TYR_RECOMBINASE"/>
    <property type="match status" value="1"/>
</dbReference>
<dbReference type="SUPFAM" id="SSF47823">
    <property type="entry name" value="lambda integrase-like, N-terminal domain"/>
    <property type="match status" value="1"/>
</dbReference>
<dbReference type="GO" id="GO:0005737">
    <property type="term" value="C:cytoplasm"/>
    <property type="evidence" value="ECO:0007669"/>
    <property type="project" value="UniProtKB-SubCell"/>
</dbReference>
<feature type="domain" description="Core-binding (CB)" evidence="11">
    <location>
        <begin position="1"/>
        <end position="83"/>
    </location>
</feature>
<evidence type="ECO:0000259" key="11">
    <source>
        <dbReference type="PROSITE" id="PS51900"/>
    </source>
</evidence>
<dbReference type="SUPFAM" id="SSF56349">
    <property type="entry name" value="DNA breaking-rejoining enzymes"/>
    <property type="match status" value="1"/>
</dbReference>
<dbReference type="Gene3D" id="1.10.443.10">
    <property type="entry name" value="Intergrase catalytic core"/>
    <property type="match status" value="1"/>
</dbReference>
<feature type="domain" description="Tyr recombinase" evidence="10">
    <location>
        <begin position="104"/>
        <end position="284"/>
    </location>
</feature>
<evidence type="ECO:0000259" key="10">
    <source>
        <dbReference type="PROSITE" id="PS51898"/>
    </source>
</evidence>
<dbReference type="GO" id="GO:0009037">
    <property type="term" value="F:tyrosine-based site-specific recombinase activity"/>
    <property type="evidence" value="ECO:0007669"/>
    <property type="project" value="UniProtKB-UniRule"/>
</dbReference>
<organism evidence="12 13">
    <name type="scientific">Dyadobacter jiangsuensis</name>
    <dbReference type="NCBI Taxonomy" id="1591085"/>
    <lineage>
        <taxon>Bacteria</taxon>
        <taxon>Pseudomonadati</taxon>
        <taxon>Bacteroidota</taxon>
        <taxon>Cytophagia</taxon>
        <taxon>Cytophagales</taxon>
        <taxon>Spirosomataceae</taxon>
        <taxon>Dyadobacter</taxon>
    </lineage>
</organism>